<feature type="region of interest" description="Disordered" evidence="9">
    <location>
        <begin position="227"/>
        <end position="246"/>
    </location>
</feature>
<feature type="region of interest" description="Disordered" evidence="9">
    <location>
        <begin position="960"/>
        <end position="985"/>
    </location>
</feature>
<dbReference type="SUPFAM" id="SSF102712">
    <property type="entry name" value="JAB1/MPN domain"/>
    <property type="match status" value="1"/>
</dbReference>
<dbReference type="InterPro" id="IPR018328">
    <property type="entry name" value="Rad4_beta-hairpin_dom3"/>
</dbReference>
<dbReference type="InterPro" id="IPR037518">
    <property type="entry name" value="MPN"/>
</dbReference>
<dbReference type="Pfam" id="PF10403">
    <property type="entry name" value="BHD_1"/>
    <property type="match status" value="1"/>
</dbReference>
<dbReference type="InterPro" id="IPR038765">
    <property type="entry name" value="Papain-like_cys_pep_sf"/>
</dbReference>
<dbReference type="SMART" id="SM01031">
    <property type="entry name" value="BHD_2"/>
    <property type="match status" value="1"/>
</dbReference>
<dbReference type="InterPro" id="IPR018326">
    <property type="entry name" value="Rad4_beta-hairpin_dom1"/>
</dbReference>
<feature type="compositionally biased region" description="Low complexity" evidence="9">
    <location>
        <begin position="615"/>
        <end position="624"/>
    </location>
</feature>
<evidence type="ECO:0000256" key="8">
    <source>
        <dbReference type="ARBA" id="ARBA00023242"/>
    </source>
</evidence>
<feature type="region of interest" description="Disordered" evidence="9">
    <location>
        <begin position="195"/>
        <end position="221"/>
    </location>
</feature>
<evidence type="ECO:0000256" key="9">
    <source>
        <dbReference type="SAM" id="MobiDB-lite"/>
    </source>
</evidence>
<organism evidence="11 12">
    <name type="scientific">Caenorhabditis bovis</name>
    <dbReference type="NCBI Taxonomy" id="2654633"/>
    <lineage>
        <taxon>Eukaryota</taxon>
        <taxon>Metazoa</taxon>
        <taxon>Ecdysozoa</taxon>
        <taxon>Nematoda</taxon>
        <taxon>Chromadorea</taxon>
        <taxon>Rhabditida</taxon>
        <taxon>Rhabditina</taxon>
        <taxon>Rhabditomorpha</taxon>
        <taxon>Rhabditoidea</taxon>
        <taxon>Rhabditidae</taxon>
        <taxon>Peloderinae</taxon>
        <taxon>Caenorhabditis</taxon>
    </lineage>
</organism>
<dbReference type="Gene3D" id="3.30.70.2460">
    <property type="entry name" value="Rad4, beta-hairpin domain BHD3"/>
    <property type="match status" value="1"/>
</dbReference>
<dbReference type="PROSITE" id="PS50249">
    <property type="entry name" value="MPN"/>
    <property type="match status" value="1"/>
</dbReference>
<dbReference type="GO" id="GO:0006289">
    <property type="term" value="P:nucleotide-excision repair"/>
    <property type="evidence" value="ECO:0007669"/>
    <property type="project" value="InterPro"/>
</dbReference>
<dbReference type="EMBL" id="CADEPM010000005">
    <property type="protein sequence ID" value="CAB3406075.1"/>
    <property type="molecule type" value="Genomic_DNA"/>
</dbReference>
<keyword evidence="7" id="KW-0234">DNA repair</keyword>
<feature type="compositionally biased region" description="Low complexity" evidence="9">
    <location>
        <begin position="228"/>
        <end position="242"/>
    </location>
</feature>
<dbReference type="SMART" id="SM00232">
    <property type="entry name" value="JAB_MPN"/>
    <property type="match status" value="1"/>
</dbReference>
<dbReference type="InterPro" id="IPR015063">
    <property type="entry name" value="USP8_dimer"/>
</dbReference>
<dbReference type="GO" id="GO:0005737">
    <property type="term" value="C:cytoplasm"/>
    <property type="evidence" value="ECO:0007669"/>
    <property type="project" value="TreeGrafter"/>
</dbReference>
<feature type="region of interest" description="Disordered" evidence="9">
    <location>
        <begin position="442"/>
        <end position="673"/>
    </location>
</feature>
<dbReference type="SMART" id="SM01030">
    <property type="entry name" value="BHD_1"/>
    <property type="match status" value="1"/>
</dbReference>
<dbReference type="Pfam" id="PF03835">
    <property type="entry name" value="Rad4"/>
    <property type="match status" value="1"/>
</dbReference>
<evidence type="ECO:0000259" key="10">
    <source>
        <dbReference type="PROSITE" id="PS50249"/>
    </source>
</evidence>
<evidence type="ECO:0000313" key="11">
    <source>
        <dbReference type="EMBL" id="CAB3406075.1"/>
    </source>
</evidence>
<dbReference type="GO" id="GO:0006298">
    <property type="term" value="P:mismatch repair"/>
    <property type="evidence" value="ECO:0007669"/>
    <property type="project" value="TreeGrafter"/>
</dbReference>
<dbReference type="Proteomes" id="UP000494206">
    <property type="component" value="Unassembled WGS sequence"/>
</dbReference>
<dbReference type="InterPro" id="IPR000555">
    <property type="entry name" value="JAMM/MPN+_dom"/>
</dbReference>
<dbReference type="GO" id="GO:0000111">
    <property type="term" value="C:nucleotide-excision repair factor 2 complex"/>
    <property type="evidence" value="ECO:0007669"/>
    <property type="project" value="TreeGrafter"/>
</dbReference>
<name>A0A8S1F2U9_9PELO</name>
<feature type="compositionally biased region" description="Basic and acidic residues" evidence="9">
    <location>
        <begin position="520"/>
        <end position="531"/>
    </location>
</feature>
<comment type="subcellular location">
    <subcellularLocation>
        <location evidence="2">Nucleus</location>
    </subcellularLocation>
</comment>
<feature type="compositionally biased region" description="Acidic residues" evidence="9">
    <location>
        <begin position="749"/>
        <end position="763"/>
    </location>
</feature>
<proteinExistence type="inferred from homology"/>
<dbReference type="InterPro" id="IPR036985">
    <property type="entry name" value="Transglutaminase-like_sf"/>
</dbReference>
<evidence type="ECO:0000256" key="4">
    <source>
        <dbReference type="ARBA" id="ARBA00010981"/>
    </source>
</evidence>
<dbReference type="Gene3D" id="3.90.260.10">
    <property type="entry name" value="Transglutaminase-like"/>
    <property type="match status" value="1"/>
</dbReference>
<dbReference type="Gene3D" id="2.20.20.110">
    <property type="entry name" value="Rad4, beta-hairpin domain BHD1"/>
    <property type="match status" value="1"/>
</dbReference>
<feature type="region of interest" description="Disordered" evidence="9">
    <location>
        <begin position="744"/>
        <end position="763"/>
    </location>
</feature>
<dbReference type="InterPro" id="IPR018327">
    <property type="entry name" value="BHD_2"/>
</dbReference>
<protein>
    <recommendedName>
        <fullName evidence="10">MPN domain-containing protein</fullName>
    </recommendedName>
</protein>
<feature type="compositionally biased region" description="Basic and acidic residues" evidence="9">
    <location>
        <begin position="195"/>
        <end position="214"/>
    </location>
</feature>
<dbReference type="Pfam" id="PF01398">
    <property type="entry name" value="JAB"/>
    <property type="match status" value="1"/>
</dbReference>
<dbReference type="PANTHER" id="PTHR12135:SF0">
    <property type="entry name" value="DNA REPAIR PROTEIN COMPLEMENTING XP-C CELLS"/>
    <property type="match status" value="1"/>
</dbReference>
<dbReference type="GO" id="GO:0061578">
    <property type="term" value="F:K63-linked deubiquitinase activity"/>
    <property type="evidence" value="ECO:0007669"/>
    <property type="project" value="InterPro"/>
</dbReference>
<dbReference type="Pfam" id="PF10405">
    <property type="entry name" value="BHD_3"/>
    <property type="match status" value="1"/>
</dbReference>
<evidence type="ECO:0000256" key="6">
    <source>
        <dbReference type="ARBA" id="ARBA00022786"/>
    </source>
</evidence>
<keyword evidence="12" id="KW-1185">Reference proteome</keyword>
<feature type="compositionally biased region" description="Basic and acidic residues" evidence="9">
    <location>
        <begin position="570"/>
        <end position="588"/>
    </location>
</feature>
<keyword evidence="5" id="KW-0227">DNA damage</keyword>
<evidence type="ECO:0000313" key="12">
    <source>
        <dbReference type="Proteomes" id="UP000494206"/>
    </source>
</evidence>
<dbReference type="Pfam" id="PF08969">
    <property type="entry name" value="USP8_dimer"/>
    <property type="match status" value="1"/>
</dbReference>
<evidence type="ECO:0000256" key="5">
    <source>
        <dbReference type="ARBA" id="ARBA00022763"/>
    </source>
</evidence>
<comment type="similarity">
    <text evidence="4">Belongs to the peptidase M67C family.</text>
</comment>
<keyword evidence="6" id="KW-0833">Ubl conjugation pathway</keyword>
<evidence type="ECO:0000256" key="2">
    <source>
        <dbReference type="ARBA" id="ARBA00004123"/>
    </source>
</evidence>
<dbReference type="FunFam" id="3.30.70.2460:FF:000001">
    <property type="entry name" value="DNA repair protein Rad4 family"/>
    <property type="match status" value="1"/>
</dbReference>
<dbReference type="Gene3D" id="1.20.58.80">
    <property type="entry name" value="Phosphotransferase system, lactose/cellobiose-type IIA subunit"/>
    <property type="match status" value="1"/>
</dbReference>
<dbReference type="GO" id="GO:0140492">
    <property type="term" value="F:metal-dependent deubiquitinase activity"/>
    <property type="evidence" value="ECO:0007669"/>
    <property type="project" value="InterPro"/>
</dbReference>
<evidence type="ECO:0000256" key="7">
    <source>
        <dbReference type="ARBA" id="ARBA00023204"/>
    </source>
</evidence>
<dbReference type="SMART" id="SM01032">
    <property type="entry name" value="BHD_3"/>
    <property type="match status" value="1"/>
</dbReference>
<dbReference type="GO" id="GO:0003697">
    <property type="term" value="F:single-stranded DNA binding"/>
    <property type="evidence" value="ECO:0007669"/>
    <property type="project" value="TreeGrafter"/>
</dbReference>
<reference evidence="11 12" key="1">
    <citation type="submission" date="2020-04" db="EMBL/GenBank/DDBJ databases">
        <authorList>
            <person name="Laetsch R D."/>
            <person name="Stevens L."/>
            <person name="Kumar S."/>
            <person name="Blaxter L. M."/>
        </authorList>
    </citation>
    <scope>NUCLEOTIDE SEQUENCE [LARGE SCALE GENOMIC DNA]</scope>
</reference>
<dbReference type="GO" id="GO:0003684">
    <property type="term" value="F:damaged DNA binding"/>
    <property type="evidence" value="ECO:0007669"/>
    <property type="project" value="InterPro"/>
</dbReference>
<accession>A0A8S1F2U9</accession>
<comment type="similarity">
    <text evidence="3">Belongs to the XPC family.</text>
</comment>
<dbReference type="SUPFAM" id="SSF54001">
    <property type="entry name" value="Cysteine proteinases"/>
    <property type="match status" value="1"/>
</dbReference>
<keyword evidence="8" id="KW-0539">Nucleus</keyword>
<evidence type="ECO:0000256" key="1">
    <source>
        <dbReference type="ARBA" id="ARBA00001947"/>
    </source>
</evidence>
<dbReference type="InterPro" id="IPR042488">
    <property type="entry name" value="Rad4_BHD3_sf"/>
</dbReference>
<dbReference type="InterPro" id="IPR044098">
    <property type="entry name" value="STAMBP/STALP-like_MPN"/>
</dbReference>
<dbReference type="PANTHER" id="PTHR12135">
    <property type="entry name" value="DNA REPAIR PROTEIN XP-C / RAD4"/>
    <property type="match status" value="1"/>
</dbReference>
<sequence>MLEDSNTIDPVLLDPSVRLRQLIGSAEQMKVNPGVPLLRYYQALLDMDKMAKSYIEEISLEKAFILLYRFSWFSISELKKHPEFPMHDSPDKRKVYQLIKSNMEMTETLKSRIKHVYSTQADYYQYEEQQRKMKNENFDLWISKREEAAREAARLYKIAEEVATKSGMVMGKMMTLKLVPDDVHVKSVNPTLLPARDEKKMLPPKPNNREKVRDPEEEEVPAKRPIVAASPPITPGTSSSSAFRPVQKHKDEQFTFAPMYPDLSENHSGFKEPEVPIGSRQMEMPSDLVQKFLDTTADNTTKNIETCGILGGKLINQKFRVSHVILPKQTGTANGCSSENDVEIAAMLSNSNLLSLGWIHTHPTQTAFLSSVDLHTQYVYQQMIPEAVAVVAAPSHNEVGTFILTPEGMNTLSSCSQRGFHPHTESVGQLFTAAKHKKVAPKCVEEGNATKRGRASKKKLSEESENSEKRISDTENIPEKKPKNDVEIKNSDESMEDPAQEVSLNLSGDKIEEDDTDDQLGDKFIKIERPRRSVASRRSYVPSRAEDDMILFSTSSSSSDIDSSSDDNELSFKEEVKKEKKRENERQNAIRNTRKKATTNKHDSTLSTSDDDMMSEASDSGMEEIAAKNKKKATTVKSSGRCRKQSSSKSSAPKKMKSGGGKSTLRVTAPAKPEQPWKKNLAAYEKDRKKARGERKMAEYRVVARALARGRIEEISYEECYALNCELKRVYQEGVKLLEAVEKRKREEETGEKEDSSEDEWEEMEHFEPVIDDNIEVTLHTEENMERDWWVVYLRQETNRCIRNVWENTHKTHLLCYMCHLHQLVKTGLDELLAPSLMVSQLPSGYSKYIGETLPNDVLLKLVKWYADSFRPLNGFISVTAIEAELKKGQEARYPATSRLTALINKKCFETDCDRAVLLFCLLVGMEATARICVNVKAISRRWDKDQQVQLRAEMDKFRECSKSRSQTPKLEDGKTSTKSKKGKTKQKEIHVERNYWVEYWNPREKRWICVDPLVLTVDEPLKIGEEINGPISYVFAVDNKRGICEVTQRYAVDCVKQDFRRRRTDTRWINTTLRLPIFAANEERRKWEKMHMNEELIKRPLPTTLSEYKNHPLYVLEKDLLKFEAIYPPPETQKPLGTIRGHNVYPRSCVYTLQGENNWLKLARSVKIGEKPYKVVKARPDFRVPAEDRVQQYLNVYGYWQTEPYRRPKAVNGKIPRNEYGNVYMFSPTMCPIGCVHLKLPGLVQIARKINKECSQAVVGWAFDGGWTHPVMDGAIVLEKDVESFVKEWSRIECGRAANEEAKRLERVYGNWKTLIKGALRLKYVKDQFALINKDKKKTDKLKLDEDGPSTSTNLCDQKEEIIDNSAAIKPLDGFSLDDFIKVKK</sequence>
<comment type="caution">
    <text evidence="11">The sequence shown here is derived from an EMBL/GenBank/DDBJ whole genome shotgun (WGS) entry which is preliminary data.</text>
</comment>
<feature type="domain" description="MPN" evidence="10">
    <location>
        <begin position="282"/>
        <end position="410"/>
    </location>
</feature>
<dbReference type="InterPro" id="IPR004583">
    <property type="entry name" value="DNA_repair_Rad4"/>
</dbReference>
<evidence type="ECO:0000256" key="3">
    <source>
        <dbReference type="ARBA" id="ARBA00009525"/>
    </source>
</evidence>
<comment type="cofactor">
    <cofactor evidence="1">
        <name>Zn(2+)</name>
        <dbReference type="ChEBI" id="CHEBI:29105"/>
    </cofactor>
</comment>
<feature type="compositionally biased region" description="Basic and acidic residues" evidence="9">
    <location>
        <begin position="459"/>
        <end position="492"/>
    </location>
</feature>
<gene>
    <name evidence="11" type="ORF">CBOVIS_LOCUS8195</name>
</gene>
<dbReference type="InterPro" id="IPR018325">
    <property type="entry name" value="Rad4/PNGase_transGLS-fold"/>
</dbReference>
<dbReference type="CDD" id="cd08066">
    <property type="entry name" value="MPN_AMSH_like"/>
    <property type="match status" value="1"/>
</dbReference>
<feature type="compositionally biased region" description="Low complexity" evidence="9">
    <location>
        <begin position="553"/>
        <end position="562"/>
    </location>
</feature>
<dbReference type="GO" id="GO:0070536">
    <property type="term" value="P:protein K63-linked deubiquitination"/>
    <property type="evidence" value="ECO:0007669"/>
    <property type="project" value="InterPro"/>
</dbReference>
<feature type="compositionally biased region" description="Basic residues" evidence="9">
    <location>
        <begin position="628"/>
        <end position="657"/>
    </location>
</feature>
<dbReference type="GO" id="GO:0071942">
    <property type="term" value="C:XPC complex"/>
    <property type="evidence" value="ECO:0007669"/>
    <property type="project" value="TreeGrafter"/>
</dbReference>
<dbReference type="Gene3D" id="3.40.140.10">
    <property type="entry name" value="Cytidine Deaminase, domain 2"/>
    <property type="match status" value="1"/>
</dbReference>
<dbReference type="Pfam" id="PF10404">
    <property type="entry name" value="BHD_2"/>
    <property type="match status" value="1"/>
</dbReference>
<dbReference type="OrthoDB" id="300780at2759"/>